<dbReference type="PANTHER" id="PTHR46107">
    <property type="entry name" value="DUMPY: SHORTER THAN WILD-TYPE"/>
    <property type="match status" value="1"/>
</dbReference>
<dbReference type="InterPro" id="IPR052454">
    <property type="entry name" value="TMX_domain-containing"/>
</dbReference>
<evidence type="ECO:0000256" key="10">
    <source>
        <dbReference type="ARBA" id="ARBA00023157"/>
    </source>
</evidence>
<dbReference type="InterPro" id="IPR017937">
    <property type="entry name" value="Thioredoxin_CS"/>
</dbReference>
<name>A0A158QBP1_HYMDI</name>
<dbReference type="WBParaSite" id="HDID_0000027101-mRNA-1">
    <property type="protein sequence ID" value="HDID_0000027101-mRNA-1"/>
    <property type="gene ID" value="HDID_0000027101"/>
</dbReference>
<evidence type="ECO:0000256" key="1">
    <source>
        <dbReference type="ARBA" id="ARBA00004115"/>
    </source>
</evidence>
<evidence type="ECO:0000256" key="6">
    <source>
        <dbReference type="ARBA" id="ARBA00022824"/>
    </source>
</evidence>
<dbReference type="Pfam" id="PF00085">
    <property type="entry name" value="Thioredoxin"/>
    <property type="match status" value="1"/>
</dbReference>
<dbReference type="Proteomes" id="UP000274504">
    <property type="component" value="Unassembled WGS sequence"/>
</dbReference>
<dbReference type="Gene3D" id="3.40.30.10">
    <property type="entry name" value="Glutaredoxin"/>
    <property type="match status" value="1"/>
</dbReference>
<dbReference type="InterPro" id="IPR036249">
    <property type="entry name" value="Thioredoxin-like_sf"/>
</dbReference>
<evidence type="ECO:0000313" key="17">
    <source>
        <dbReference type="EMBL" id="VUZ46122.1"/>
    </source>
</evidence>
<sequence>MFSFFGFCVFLLPYCTNAQESLSLNVNNWTKILSGEWMVEFYAPWCPACNLVASEWKKFAALAPKYDVKVADLDCSSESAVAMIFTITSLPTIFHVKDGEFRITKGKRKANELIDFIEKREFDLIEVESWSLDPKAIYTPAVIRFLDLCLSITKAHRAMVAYGVPAALSIILVGTGVLASGAAMGMLIICVCEYFCPPRPQILNVVGMEGEPPQPIVTKENDTEQDIVLDDSEDSGWTEVKSSGSKSSPDKSPNVRHRKSKK</sequence>
<keyword evidence="9 13" id="KW-0472">Membrane</keyword>
<keyword evidence="4 13" id="KW-0812">Transmembrane</keyword>
<evidence type="ECO:0000313" key="20">
    <source>
        <dbReference type="WBParaSite" id="HDID_0000027101-mRNA-1"/>
    </source>
</evidence>
<evidence type="ECO:0000313" key="19">
    <source>
        <dbReference type="Proteomes" id="UP000321570"/>
    </source>
</evidence>
<keyword evidence="19" id="KW-1185">Reference proteome</keyword>
<dbReference type="Proteomes" id="UP000321570">
    <property type="component" value="Unassembled WGS sequence"/>
</dbReference>
<evidence type="ECO:0000256" key="4">
    <source>
        <dbReference type="ARBA" id="ARBA00022692"/>
    </source>
</evidence>
<reference evidence="20" key="1">
    <citation type="submission" date="2016-04" db="UniProtKB">
        <authorList>
            <consortium name="WormBaseParasite"/>
        </authorList>
    </citation>
    <scope>IDENTIFICATION</scope>
</reference>
<dbReference type="PANTHER" id="PTHR46107:SF3">
    <property type="entry name" value="THIOREDOXIN DOMAIN-CONTAINING PROTEIN"/>
    <property type="match status" value="1"/>
</dbReference>
<keyword evidence="6" id="KW-0256">Endoplasmic reticulum</keyword>
<evidence type="ECO:0000256" key="14">
    <source>
        <dbReference type="SAM" id="SignalP"/>
    </source>
</evidence>
<feature type="transmembrane region" description="Helical" evidence="13">
    <location>
        <begin position="159"/>
        <end position="192"/>
    </location>
</feature>
<evidence type="ECO:0000256" key="11">
    <source>
        <dbReference type="ARBA" id="ARBA00023284"/>
    </source>
</evidence>
<evidence type="ECO:0000256" key="8">
    <source>
        <dbReference type="ARBA" id="ARBA00022989"/>
    </source>
</evidence>
<dbReference type="GO" id="GO:0015036">
    <property type="term" value="F:disulfide oxidoreductase activity"/>
    <property type="evidence" value="ECO:0007669"/>
    <property type="project" value="TreeGrafter"/>
</dbReference>
<feature type="chain" id="PRO_5044549311" evidence="14">
    <location>
        <begin position="19"/>
        <end position="262"/>
    </location>
</feature>
<evidence type="ECO:0000256" key="13">
    <source>
        <dbReference type="SAM" id="Phobius"/>
    </source>
</evidence>
<evidence type="ECO:0000313" key="18">
    <source>
        <dbReference type="Proteomes" id="UP000274504"/>
    </source>
</evidence>
<proteinExistence type="predicted"/>
<evidence type="ECO:0000259" key="15">
    <source>
        <dbReference type="PROSITE" id="PS51352"/>
    </source>
</evidence>
<evidence type="ECO:0000256" key="9">
    <source>
        <dbReference type="ARBA" id="ARBA00023136"/>
    </source>
</evidence>
<dbReference type="InterPro" id="IPR013766">
    <property type="entry name" value="Thioredoxin_domain"/>
</dbReference>
<evidence type="ECO:0000256" key="12">
    <source>
        <dbReference type="SAM" id="MobiDB-lite"/>
    </source>
</evidence>
<evidence type="ECO:0000256" key="5">
    <source>
        <dbReference type="ARBA" id="ARBA00022729"/>
    </source>
</evidence>
<keyword evidence="7" id="KW-0249">Electron transport</keyword>
<evidence type="ECO:0000256" key="7">
    <source>
        <dbReference type="ARBA" id="ARBA00022982"/>
    </source>
</evidence>
<keyword evidence="11" id="KW-0676">Redox-active center</keyword>
<dbReference type="SUPFAM" id="SSF52833">
    <property type="entry name" value="Thioredoxin-like"/>
    <property type="match status" value="1"/>
</dbReference>
<reference evidence="17 19" key="3">
    <citation type="submission" date="2019-07" db="EMBL/GenBank/DDBJ databases">
        <authorList>
            <person name="Jastrzebski P J."/>
            <person name="Paukszto L."/>
            <person name="Jastrzebski P J."/>
        </authorList>
    </citation>
    <scope>NUCLEOTIDE SEQUENCE [LARGE SCALE GENOMIC DNA]</scope>
    <source>
        <strain evidence="17 19">WMS-il1</strain>
    </source>
</reference>
<evidence type="ECO:0000256" key="3">
    <source>
        <dbReference type="ARBA" id="ARBA00022553"/>
    </source>
</evidence>
<protein>
    <submittedName>
        <fullName evidence="20">Thioredoxin domain-containing protein</fullName>
    </submittedName>
</protein>
<feature type="region of interest" description="Disordered" evidence="12">
    <location>
        <begin position="213"/>
        <end position="262"/>
    </location>
</feature>
<dbReference type="AlphaFoldDB" id="A0A158QBP1"/>
<comment type="subcellular location">
    <subcellularLocation>
        <location evidence="1">Endoplasmic reticulum membrane</location>
        <topology evidence="1">Single-pass type I membrane protein</topology>
    </subcellularLocation>
</comment>
<dbReference type="OrthoDB" id="7869097at2759"/>
<feature type="compositionally biased region" description="Low complexity" evidence="12">
    <location>
        <begin position="241"/>
        <end position="252"/>
    </location>
</feature>
<feature type="signal peptide" evidence="14">
    <location>
        <begin position="1"/>
        <end position="18"/>
    </location>
</feature>
<keyword evidence="8 13" id="KW-1133">Transmembrane helix</keyword>
<dbReference type="GO" id="GO:0005789">
    <property type="term" value="C:endoplasmic reticulum membrane"/>
    <property type="evidence" value="ECO:0007669"/>
    <property type="project" value="UniProtKB-SubCell"/>
</dbReference>
<feature type="compositionally biased region" description="Acidic residues" evidence="12">
    <location>
        <begin position="223"/>
        <end position="236"/>
    </location>
</feature>
<dbReference type="PROSITE" id="PS51352">
    <property type="entry name" value="THIOREDOXIN_2"/>
    <property type="match status" value="1"/>
</dbReference>
<keyword evidence="5 14" id="KW-0732">Signal</keyword>
<dbReference type="EMBL" id="CABIJS010000210">
    <property type="protein sequence ID" value="VUZ46122.1"/>
    <property type="molecule type" value="Genomic_DNA"/>
</dbReference>
<dbReference type="PROSITE" id="PS00194">
    <property type="entry name" value="THIOREDOXIN_1"/>
    <property type="match status" value="1"/>
</dbReference>
<keyword evidence="3" id="KW-0597">Phosphoprotein</keyword>
<reference evidence="16 18" key="2">
    <citation type="submission" date="2018-11" db="EMBL/GenBank/DDBJ databases">
        <authorList>
            <consortium name="Pathogen Informatics"/>
        </authorList>
    </citation>
    <scope>NUCLEOTIDE SEQUENCE [LARGE SCALE GENOMIC DNA]</scope>
</reference>
<evidence type="ECO:0000256" key="2">
    <source>
        <dbReference type="ARBA" id="ARBA00022448"/>
    </source>
</evidence>
<keyword evidence="2" id="KW-0813">Transport</keyword>
<dbReference type="EMBL" id="UYSG01000033">
    <property type="protein sequence ID" value="VDL14483.1"/>
    <property type="molecule type" value="Genomic_DNA"/>
</dbReference>
<organism evidence="20">
    <name type="scientific">Hymenolepis diminuta</name>
    <name type="common">Rat tapeworm</name>
    <dbReference type="NCBI Taxonomy" id="6216"/>
    <lineage>
        <taxon>Eukaryota</taxon>
        <taxon>Metazoa</taxon>
        <taxon>Spiralia</taxon>
        <taxon>Lophotrochozoa</taxon>
        <taxon>Platyhelminthes</taxon>
        <taxon>Cestoda</taxon>
        <taxon>Eucestoda</taxon>
        <taxon>Cyclophyllidea</taxon>
        <taxon>Hymenolepididae</taxon>
        <taxon>Hymenolepis</taxon>
    </lineage>
</organism>
<dbReference type="STRING" id="6216.A0A158QBP1"/>
<accession>A0A158QBP1</accession>
<gene>
    <name evidence="16" type="ORF">HDID_LOCUS272</name>
    <name evidence="17" type="ORF">WMSIL1_LOCUS6037</name>
</gene>
<evidence type="ECO:0000313" key="16">
    <source>
        <dbReference type="EMBL" id="VDL14483.1"/>
    </source>
</evidence>
<feature type="domain" description="Thioredoxin" evidence="15">
    <location>
        <begin position="11"/>
        <end position="122"/>
    </location>
</feature>
<keyword evidence="10" id="KW-1015">Disulfide bond</keyword>